<evidence type="ECO:0000313" key="12">
    <source>
        <dbReference type="EMBL" id="ACF45748.1"/>
    </source>
</evidence>
<dbReference type="Pfam" id="PF02540">
    <property type="entry name" value="NAD_synthase"/>
    <property type="match status" value="1"/>
</dbReference>
<comment type="catalytic activity">
    <reaction evidence="8 10">
        <text>deamido-NAD(+) + NH4(+) + ATP = AMP + diphosphate + NAD(+) + H(+)</text>
        <dbReference type="Rhea" id="RHEA:21188"/>
        <dbReference type="ChEBI" id="CHEBI:15378"/>
        <dbReference type="ChEBI" id="CHEBI:28938"/>
        <dbReference type="ChEBI" id="CHEBI:30616"/>
        <dbReference type="ChEBI" id="CHEBI:33019"/>
        <dbReference type="ChEBI" id="CHEBI:57540"/>
        <dbReference type="ChEBI" id="CHEBI:58437"/>
        <dbReference type="ChEBI" id="CHEBI:456215"/>
        <dbReference type="EC" id="6.3.1.5"/>
    </reaction>
</comment>
<evidence type="ECO:0000256" key="10">
    <source>
        <dbReference type="RuleBase" id="RU003812"/>
    </source>
</evidence>
<dbReference type="STRING" id="290512.Paes_0701"/>
<keyword evidence="2 8" id="KW-0436">Ligase</keyword>
<name>B4S6J3_PROA2</name>
<dbReference type="eggNOG" id="COG0171">
    <property type="taxonomic scope" value="Bacteria"/>
</dbReference>
<comment type="function">
    <text evidence="8">Catalyzes the ATP-dependent amidation of deamido-NAD to form NAD. Uses ammonia as a nitrogen source.</text>
</comment>
<comment type="subunit">
    <text evidence="8">Homodimer.</text>
</comment>
<accession>B4S6J3</accession>
<dbReference type="NCBIfam" id="NF010587">
    <property type="entry name" value="PRK13980.1"/>
    <property type="match status" value="1"/>
</dbReference>
<dbReference type="FunFam" id="3.40.50.620:FF:000106">
    <property type="entry name" value="Glutamine-dependent NAD(+) synthetase"/>
    <property type="match status" value="1"/>
</dbReference>
<evidence type="ECO:0000256" key="2">
    <source>
        <dbReference type="ARBA" id="ARBA00022598"/>
    </source>
</evidence>
<feature type="binding site" evidence="8">
    <location>
        <begin position="37"/>
        <end position="44"/>
    </location>
    <ligand>
        <name>ATP</name>
        <dbReference type="ChEBI" id="CHEBI:30616"/>
    </ligand>
</feature>
<evidence type="ECO:0000256" key="5">
    <source>
        <dbReference type="ARBA" id="ARBA00022840"/>
    </source>
</evidence>
<evidence type="ECO:0000256" key="1">
    <source>
        <dbReference type="ARBA" id="ARBA00005859"/>
    </source>
</evidence>
<evidence type="ECO:0000256" key="9">
    <source>
        <dbReference type="RuleBase" id="RU003811"/>
    </source>
</evidence>
<evidence type="ECO:0000256" key="7">
    <source>
        <dbReference type="ARBA" id="ARBA00023027"/>
    </source>
</evidence>
<dbReference type="CDD" id="cd00553">
    <property type="entry name" value="NAD_synthase"/>
    <property type="match status" value="1"/>
</dbReference>
<keyword evidence="3 8" id="KW-0479">Metal-binding</keyword>
<feature type="binding site" evidence="8">
    <location>
        <position position="144"/>
    </location>
    <ligand>
        <name>Mg(2+)</name>
        <dbReference type="ChEBI" id="CHEBI:18420"/>
    </ligand>
</feature>
<evidence type="ECO:0000256" key="6">
    <source>
        <dbReference type="ARBA" id="ARBA00022842"/>
    </source>
</evidence>
<evidence type="ECO:0000256" key="3">
    <source>
        <dbReference type="ARBA" id="ARBA00022723"/>
    </source>
</evidence>
<feature type="binding site" evidence="8">
    <location>
        <position position="139"/>
    </location>
    <ligand>
        <name>ATP</name>
        <dbReference type="ChEBI" id="CHEBI:30616"/>
    </ligand>
</feature>
<dbReference type="HAMAP" id="MF_00193">
    <property type="entry name" value="NadE_ammonia_dep"/>
    <property type="match status" value="1"/>
</dbReference>
<evidence type="ECO:0000259" key="11">
    <source>
        <dbReference type="Pfam" id="PF02540"/>
    </source>
</evidence>
<gene>
    <name evidence="8" type="primary">nadE</name>
    <name evidence="12" type="ordered locus">Paes_0701</name>
</gene>
<feature type="binding site" evidence="8">
    <location>
        <position position="43"/>
    </location>
    <ligand>
        <name>Mg(2+)</name>
        <dbReference type="ChEBI" id="CHEBI:18420"/>
    </ligand>
</feature>
<dbReference type="RefSeq" id="WP_012505285.1">
    <property type="nucleotide sequence ID" value="NC_011059.1"/>
</dbReference>
<organism evidence="12 13">
    <name type="scientific">Prosthecochloris aestuarii (strain DSM 271 / SK 413)</name>
    <dbReference type="NCBI Taxonomy" id="290512"/>
    <lineage>
        <taxon>Bacteria</taxon>
        <taxon>Pseudomonadati</taxon>
        <taxon>Chlorobiota</taxon>
        <taxon>Chlorobiia</taxon>
        <taxon>Chlorobiales</taxon>
        <taxon>Chlorobiaceae</taxon>
        <taxon>Prosthecochloris</taxon>
    </lineage>
</organism>
<dbReference type="GO" id="GO:0004359">
    <property type="term" value="F:glutaminase activity"/>
    <property type="evidence" value="ECO:0007669"/>
    <property type="project" value="InterPro"/>
</dbReference>
<dbReference type="GO" id="GO:0009435">
    <property type="term" value="P:NAD+ biosynthetic process"/>
    <property type="evidence" value="ECO:0007669"/>
    <property type="project" value="UniProtKB-UniRule"/>
</dbReference>
<comment type="caution">
    <text evidence="8">Lacks conserved residue(s) required for the propagation of feature annotation.</text>
</comment>
<dbReference type="SUPFAM" id="SSF52402">
    <property type="entry name" value="Adenine nucleotide alpha hydrolases-like"/>
    <property type="match status" value="1"/>
</dbReference>
<dbReference type="InterPro" id="IPR022926">
    <property type="entry name" value="NH(3)-dep_NAD(+)_synth"/>
</dbReference>
<proteinExistence type="inferred from homology"/>
<keyword evidence="5 8" id="KW-0067">ATP-binding</keyword>
<dbReference type="KEGG" id="paa:Paes_0701"/>
<protein>
    <recommendedName>
        <fullName evidence="8 10">NH(3)-dependent NAD(+) synthetase</fullName>
        <ecNumber evidence="8 10">6.3.1.5</ecNumber>
    </recommendedName>
</protein>
<dbReference type="EMBL" id="CP001108">
    <property type="protein sequence ID" value="ACF45748.1"/>
    <property type="molecule type" value="Genomic_DNA"/>
</dbReference>
<evidence type="ECO:0000313" key="13">
    <source>
        <dbReference type="Proteomes" id="UP000002725"/>
    </source>
</evidence>
<dbReference type="GO" id="GO:0003952">
    <property type="term" value="F:NAD+ synthase (glutamine-hydrolyzing) activity"/>
    <property type="evidence" value="ECO:0007669"/>
    <property type="project" value="InterPro"/>
</dbReference>
<evidence type="ECO:0000256" key="8">
    <source>
        <dbReference type="HAMAP-Rule" id="MF_00193"/>
    </source>
</evidence>
<dbReference type="HOGENOM" id="CLU_059327_1_2_10"/>
<keyword evidence="6 8" id="KW-0460">Magnesium</keyword>
<feature type="domain" description="NAD/GMP synthase" evidence="11">
    <location>
        <begin position="17"/>
        <end position="254"/>
    </location>
</feature>
<feature type="binding site" description="in other chain" evidence="8">
    <location>
        <position position="119"/>
    </location>
    <ligand>
        <name>deamido-NAD(+)</name>
        <dbReference type="ChEBI" id="CHEBI:58437"/>
        <note>ligand shared between two neighboring subunits</note>
    </ligand>
</feature>
<feature type="binding site" evidence="8">
    <location>
        <position position="190"/>
    </location>
    <ligand>
        <name>ATP</name>
        <dbReference type="ChEBI" id="CHEBI:30616"/>
    </ligand>
</feature>
<dbReference type="GO" id="GO:0046872">
    <property type="term" value="F:metal ion binding"/>
    <property type="evidence" value="ECO:0007669"/>
    <property type="project" value="UniProtKB-KW"/>
</dbReference>
<dbReference type="Proteomes" id="UP000002725">
    <property type="component" value="Chromosome"/>
</dbReference>
<dbReference type="InterPro" id="IPR003694">
    <property type="entry name" value="NAD_synthase"/>
</dbReference>
<keyword evidence="7 8" id="KW-0520">NAD</keyword>
<dbReference type="GO" id="GO:0008795">
    <property type="term" value="F:NAD+ synthase activity"/>
    <property type="evidence" value="ECO:0007669"/>
    <property type="project" value="UniProtKB-UniRule"/>
</dbReference>
<comment type="pathway">
    <text evidence="8">Cofactor biosynthesis; NAD(+) biosynthesis; NAD(+) from deamido-NAD(+) (ammonia route): step 1/1.</text>
</comment>
<keyword evidence="13" id="KW-1185">Reference proteome</keyword>
<evidence type="ECO:0000256" key="4">
    <source>
        <dbReference type="ARBA" id="ARBA00022741"/>
    </source>
</evidence>
<dbReference type="EC" id="6.3.1.5" evidence="8 10"/>
<dbReference type="Gene3D" id="3.40.50.620">
    <property type="entry name" value="HUPs"/>
    <property type="match status" value="1"/>
</dbReference>
<dbReference type="NCBIfam" id="TIGR00552">
    <property type="entry name" value="nadE"/>
    <property type="match status" value="1"/>
</dbReference>
<dbReference type="InterPro" id="IPR014729">
    <property type="entry name" value="Rossmann-like_a/b/a_fold"/>
</dbReference>
<reference evidence="12" key="1">
    <citation type="submission" date="2008-06" db="EMBL/GenBank/DDBJ databases">
        <title>Complete sequence of chromosome of Prosthecochloris aestuarii DSM 271.</title>
        <authorList>
            <consortium name="US DOE Joint Genome Institute"/>
            <person name="Lucas S."/>
            <person name="Copeland A."/>
            <person name="Lapidus A."/>
            <person name="Glavina del Rio T."/>
            <person name="Dalin E."/>
            <person name="Tice H."/>
            <person name="Bruce D."/>
            <person name="Goodwin L."/>
            <person name="Pitluck S."/>
            <person name="Schmutz J."/>
            <person name="Larimer F."/>
            <person name="Land M."/>
            <person name="Hauser L."/>
            <person name="Kyrpides N."/>
            <person name="Anderson I."/>
            <person name="Liu Z."/>
            <person name="Li T."/>
            <person name="Zhao F."/>
            <person name="Overmann J."/>
            <person name="Bryant D.A."/>
            <person name="Richardson P."/>
        </authorList>
    </citation>
    <scope>NUCLEOTIDE SEQUENCE [LARGE SCALE GENOMIC DNA]</scope>
    <source>
        <strain evidence="12">DSM 271</strain>
    </source>
</reference>
<keyword evidence="4 8" id="KW-0547">Nucleotide-binding</keyword>
<comment type="similarity">
    <text evidence="1 8 9">Belongs to the NAD synthetase family.</text>
</comment>
<dbReference type="GO" id="GO:0005524">
    <property type="term" value="F:ATP binding"/>
    <property type="evidence" value="ECO:0007669"/>
    <property type="project" value="UniProtKB-UniRule"/>
</dbReference>
<dbReference type="InterPro" id="IPR022310">
    <property type="entry name" value="NAD/GMP_synthase"/>
</dbReference>
<dbReference type="UniPathway" id="UPA00253">
    <property type="reaction ID" value="UER00333"/>
</dbReference>
<feature type="binding site" evidence="8">
    <location>
        <position position="168"/>
    </location>
    <ligand>
        <name>ATP</name>
        <dbReference type="ChEBI" id="CHEBI:30616"/>
    </ligand>
</feature>
<dbReference type="AlphaFoldDB" id="B4S6J3"/>
<dbReference type="PANTHER" id="PTHR23090:SF9">
    <property type="entry name" value="GLUTAMINE-DEPENDENT NAD(+) SYNTHETASE"/>
    <property type="match status" value="1"/>
</dbReference>
<dbReference type="GO" id="GO:0005737">
    <property type="term" value="C:cytoplasm"/>
    <property type="evidence" value="ECO:0007669"/>
    <property type="project" value="InterPro"/>
</dbReference>
<sequence>MAIGNGLDLNYALVEEMLVTFLQNEIRKFGFTSAVLGLSGGIDSAVVCELASRALGPENVLAVMMPYRSSSQASIDHARLMVDKTGVNAEVADISAVVDAFFSGRQEASRLRKGNIMARSRMLFLYDISARDGRLVIGTSNKTELLLGYGTLFGDMASAINPVGDLYKTQLWGLARHLDIPDELVSKPPSADLWEGQCDEEDLGFSYQEVDDLLYMMLEKRLDRATIIGLGWDSSLYDRVRTMVIRNQYKRMMPVIAKISSRTPGIDFRYARDWQATV</sequence>
<dbReference type="PANTHER" id="PTHR23090">
    <property type="entry name" value="NH 3 /GLUTAMINE-DEPENDENT NAD + SYNTHETASE"/>
    <property type="match status" value="1"/>
</dbReference>